<dbReference type="AlphaFoldDB" id="A0A7W7VEW6"/>
<dbReference type="CDD" id="cd00586">
    <property type="entry name" value="4HBT"/>
    <property type="match status" value="1"/>
</dbReference>
<protein>
    <submittedName>
        <fullName evidence="1">Acyl-CoA thioester hydrolase</fullName>
        <ecNumber evidence="1">3.1.2.-</ecNumber>
    </submittedName>
</protein>
<dbReference type="EC" id="3.1.2.-" evidence="1"/>
<name>A0A7W7VEW6_9PSEU</name>
<keyword evidence="1" id="KW-0378">Hydrolase</keyword>
<proteinExistence type="predicted"/>
<dbReference type="Gene3D" id="3.10.129.10">
    <property type="entry name" value="Hotdog Thioesterase"/>
    <property type="match status" value="1"/>
</dbReference>
<comment type="caution">
    <text evidence="1">The sequence shown here is derived from an EMBL/GenBank/DDBJ whole genome shotgun (WGS) entry which is preliminary data.</text>
</comment>
<evidence type="ECO:0000313" key="1">
    <source>
        <dbReference type="EMBL" id="MBB4907395.1"/>
    </source>
</evidence>
<dbReference type="EMBL" id="JACHJQ010000004">
    <property type="protein sequence ID" value="MBB4907395.1"/>
    <property type="molecule type" value="Genomic_DNA"/>
</dbReference>
<accession>A0A7W7VEW6</accession>
<sequence>MGVSTRIEVRGYELDSLGHVNHAVYHQYGEVARMKAFAVAGCDWDELMRRRIGPVLLSTTVNFRAELRGGDVVDVSCAAKFGTGKTFTLEQQIVKVDGTVSAEMYGVFGVMDLDARKLFADPRATLESAGLDMGVLLDG</sequence>
<gene>
    <name evidence="1" type="ORF">FHR82_003637</name>
</gene>
<evidence type="ECO:0000313" key="2">
    <source>
        <dbReference type="Proteomes" id="UP000520767"/>
    </source>
</evidence>
<dbReference type="RefSeq" id="WP_184811597.1">
    <property type="nucleotide sequence ID" value="NZ_JACHJQ010000004.1"/>
</dbReference>
<dbReference type="Proteomes" id="UP000520767">
    <property type="component" value="Unassembled WGS sequence"/>
</dbReference>
<dbReference type="PANTHER" id="PTHR31793">
    <property type="entry name" value="4-HYDROXYBENZOYL-COA THIOESTERASE FAMILY MEMBER"/>
    <property type="match status" value="1"/>
</dbReference>
<dbReference type="InterPro" id="IPR050563">
    <property type="entry name" value="4-hydroxybenzoyl-CoA_TE"/>
</dbReference>
<reference evidence="1 2" key="1">
    <citation type="submission" date="2020-08" db="EMBL/GenBank/DDBJ databases">
        <title>Genomic Encyclopedia of Type Strains, Phase III (KMG-III): the genomes of soil and plant-associated and newly described type strains.</title>
        <authorList>
            <person name="Whitman W."/>
        </authorList>
    </citation>
    <scope>NUCLEOTIDE SEQUENCE [LARGE SCALE GENOMIC DNA]</scope>
    <source>
        <strain evidence="1 2">CECT 8960</strain>
    </source>
</reference>
<dbReference type="GO" id="GO:0047617">
    <property type="term" value="F:fatty acyl-CoA hydrolase activity"/>
    <property type="evidence" value="ECO:0007669"/>
    <property type="project" value="TreeGrafter"/>
</dbReference>
<dbReference type="SUPFAM" id="SSF54637">
    <property type="entry name" value="Thioesterase/thiol ester dehydrase-isomerase"/>
    <property type="match status" value="1"/>
</dbReference>
<keyword evidence="2" id="KW-1185">Reference proteome</keyword>
<dbReference type="PANTHER" id="PTHR31793:SF24">
    <property type="entry name" value="LONG-CHAIN ACYL-COA THIOESTERASE FADM"/>
    <property type="match status" value="1"/>
</dbReference>
<dbReference type="InterPro" id="IPR029069">
    <property type="entry name" value="HotDog_dom_sf"/>
</dbReference>
<organism evidence="1 2">
    <name type="scientific">Actinophytocola algeriensis</name>
    <dbReference type="NCBI Taxonomy" id="1768010"/>
    <lineage>
        <taxon>Bacteria</taxon>
        <taxon>Bacillati</taxon>
        <taxon>Actinomycetota</taxon>
        <taxon>Actinomycetes</taxon>
        <taxon>Pseudonocardiales</taxon>
        <taxon>Pseudonocardiaceae</taxon>
    </lineage>
</organism>
<dbReference type="Pfam" id="PF13279">
    <property type="entry name" value="4HBT_2"/>
    <property type="match status" value="1"/>
</dbReference>